<keyword evidence="2 9" id="KW-0121">Carboxypeptidase</keyword>
<comment type="caution">
    <text evidence="9">The sequence shown here is derived from an EMBL/GenBank/DDBJ whole genome shotgun (WGS) entry which is preliminary data.</text>
</comment>
<evidence type="ECO:0000256" key="5">
    <source>
        <dbReference type="ARBA" id="ARBA00022825"/>
    </source>
</evidence>
<evidence type="ECO:0000313" key="9">
    <source>
        <dbReference type="EMBL" id="TPW44342.1"/>
    </source>
</evidence>
<dbReference type="EMBL" id="VHQI01000001">
    <property type="protein sequence ID" value="TPW44342.1"/>
    <property type="molecule type" value="Genomic_DNA"/>
</dbReference>
<proteinExistence type="inferred from homology"/>
<evidence type="ECO:0000259" key="7">
    <source>
        <dbReference type="Pfam" id="PF02016"/>
    </source>
</evidence>
<evidence type="ECO:0000256" key="4">
    <source>
        <dbReference type="ARBA" id="ARBA00022801"/>
    </source>
</evidence>
<dbReference type="RefSeq" id="WP_141174359.1">
    <property type="nucleotide sequence ID" value="NZ_JBHUFX010000013.1"/>
</dbReference>
<evidence type="ECO:0000313" key="10">
    <source>
        <dbReference type="Proteomes" id="UP000319523"/>
    </source>
</evidence>
<dbReference type="Pfam" id="PF02016">
    <property type="entry name" value="Peptidase_S66"/>
    <property type="match status" value="1"/>
</dbReference>
<keyword evidence="10" id="KW-1185">Reference proteome</keyword>
<dbReference type="InterPro" id="IPR027478">
    <property type="entry name" value="LdcA_N"/>
</dbReference>
<dbReference type="PIRSF" id="PIRSF028757">
    <property type="entry name" value="LD-carboxypeptidase"/>
    <property type="match status" value="1"/>
</dbReference>
<protein>
    <submittedName>
        <fullName evidence="9">Muramoyltetrapeptide carboxypeptidase</fullName>
        <ecNumber evidence="9">3.4.17.13</ecNumber>
    </submittedName>
</protein>
<dbReference type="Gene3D" id="3.40.50.10740">
    <property type="entry name" value="Class I glutamine amidotransferase-like"/>
    <property type="match status" value="1"/>
</dbReference>
<evidence type="ECO:0000256" key="6">
    <source>
        <dbReference type="PIRSR" id="PIRSR028757-1"/>
    </source>
</evidence>
<reference evidence="9 10" key="1">
    <citation type="submission" date="2019-06" db="EMBL/GenBank/DDBJ databases">
        <authorList>
            <person name="Yang Y."/>
        </authorList>
    </citation>
    <scope>NUCLEOTIDE SEQUENCE [LARGE SCALE GENOMIC DNA]</scope>
    <source>
        <strain evidence="9 10">BIT-26</strain>
    </source>
</reference>
<dbReference type="SUPFAM" id="SSF141986">
    <property type="entry name" value="LD-carboxypeptidase A C-terminal domain-like"/>
    <property type="match status" value="1"/>
</dbReference>
<dbReference type="GO" id="GO:0008236">
    <property type="term" value="F:serine-type peptidase activity"/>
    <property type="evidence" value="ECO:0007669"/>
    <property type="project" value="UniProtKB-KW"/>
</dbReference>
<dbReference type="NCBIfam" id="NF008424">
    <property type="entry name" value="PRK11253.1"/>
    <property type="match status" value="1"/>
</dbReference>
<dbReference type="EC" id="3.4.17.13" evidence="9"/>
<dbReference type="CDD" id="cd07025">
    <property type="entry name" value="Peptidase_S66"/>
    <property type="match status" value="1"/>
</dbReference>
<keyword evidence="4 9" id="KW-0378">Hydrolase</keyword>
<dbReference type="GO" id="GO:0006508">
    <property type="term" value="P:proteolysis"/>
    <property type="evidence" value="ECO:0007669"/>
    <property type="project" value="UniProtKB-KW"/>
</dbReference>
<feature type="domain" description="LD-carboxypeptidase C-terminal" evidence="8">
    <location>
        <begin position="175"/>
        <end position="289"/>
    </location>
</feature>
<comment type="similarity">
    <text evidence="1">Belongs to the peptidase S66 family.</text>
</comment>
<dbReference type="InterPro" id="IPR003507">
    <property type="entry name" value="S66_fam"/>
</dbReference>
<dbReference type="SUPFAM" id="SSF52317">
    <property type="entry name" value="Class I glutamine amidotransferase-like"/>
    <property type="match status" value="1"/>
</dbReference>
<evidence type="ECO:0000256" key="3">
    <source>
        <dbReference type="ARBA" id="ARBA00022670"/>
    </source>
</evidence>
<dbReference type="PANTHER" id="PTHR30237">
    <property type="entry name" value="MURAMOYLTETRAPEPTIDE CARBOXYPEPTIDASE"/>
    <property type="match status" value="1"/>
</dbReference>
<dbReference type="Proteomes" id="UP000319523">
    <property type="component" value="Unassembled WGS sequence"/>
</dbReference>
<dbReference type="PANTHER" id="PTHR30237:SF2">
    <property type="entry name" value="MUREIN TETRAPEPTIDE CARBOXYPEPTIDASE"/>
    <property type="match status" value="1"/>
</dbReference>
<feature type="active site" description="Charge relay system" evidence="6">
    <location>
        <position position="276"/>
    </location>
</feature>
<dbReference type="Pfam" id="PF17676">
    <property type="entry name" value="Peptidase_S66C"/>
    <property type="match status" value="1"/>
</dbReference>
<dbReference type="Gene3D" id="3.50.30.60">
    <property type="entry name" value="LD-carboxypeptidase A C-terminal domain-like"/>
    <property type="match status" value="1"/>
</dbReference>
<dbReference type="InterPro" id="IPR027461">
    <property type="entry name" value="Carboxypeptidase_A_C_sf"/>
</dbReference>
<dbReference type="InterPro" id="IPR029062">
    <property type="entry name" value="Class_I_gatase-like"/>
</dbReference>
<dbReference type="GO" id="GO:0106415">
    <property type="term" value="F:muramoyltetrapeptide carboxypeptidase activity"/>
    <property type="evidence" value="ECO:0007669"/>
    <property type="project" value="UniProtKB-EC"/>
</dbReference>
<dbReference type="InterPro" id="IPR040921">
    <property type="entry name" value="Peptidase_S66C"/>
</dbReference>
<dbReference type="OrthoDB" id="9807329at2"/>
<organism evidence="9 10">
    <name type="scientific">Mixta tenebrionis</name>
    <dbReference type="NCBI Taxonomy" id="2562439"/>
    <lineage>
        <taxon>Bacteria</taxon>
        <taxon>Pseudomonadati</taxon>
        <taxon>Pseudomonadota</taxon>
        <taxon>Gammaproteobacteria</taxon>
        <taxon>Enterobacterales</taxon>
        <taxon>Erwiniaceae</taxon>
        <taxon>Mixta</taxon>
    </lineage>
</organism>
<feature type="domain" description="LD-carboxypeptidase N-terminal" evidence="7">
    <location>
        <begin position="9"/>
        <end position="131"/>
    </location>
</feature>
<keyword evidence="3" id="KW-0645">Protease</keyword>
<feature type="active site" description="Charge relay system" evidence="6">
    <location>
        <position position="206"/>
    </location>
</feature>
<dbReference type="AlphaFoldDB" id="A0A506VFM6"/>
<evidence type="ECO:0000256" key="1">
    <source>
        <dbReference type="ARBA" id="ARBA00010233"/>
    </source>
</evidence>
<name>A0A506VFM6_9GAMM</name>
<evidence type="ECO:0000259" key="8">
    <source>
        <dbReference type="Pfam" id="PF17676"/>
    </source>
</evidence>
<evidence type="ECO:0000256" key="2">
    <source>
        <dbReference type="ARBA" id="ARBA00022645"/>
    </source>
</evidence>
<feature type="active site" description="Nucleophile" evidence="6">
    <location>
        <position position="111"/>
    </location>
</feature>
<gene>
    <name evidence="9" type="primary">ldcA</name>
    <name evidence="9" type="ORF">FKM52_01110</name>
</gene>
<sequence>MNPQPPRTIHLIAPSGYCHNQPAAALGIQRLQQAGHQVNNQHAVSRRFQRFAGSDAERLQDINALARLSPLPDIILAVRGGYGVTRLLEQVDYNGLRQALSAQPVALCGHSDLTALQLALLAKSELITFSGPMLSGNFGAPELSDFTWRHFWQAITSPVFKLAWQTGTPALPLLEGTLWGGNLAMIMTLAGTPWLPQIADGILVIEDINEHPFRVERMLLQLHQCGVLARQRAIIVGSFSGFNATDYDNGFSFATVWQHIREVTGLPIVDGLDFGHEQKTVTLPLGARGALSVAHGQASLRISGHPVLRQGEAPSTI</sequence>
<keyword evidence="5" id="KW-0720">Serine protease</keyword>
<dbReference type="InterPro" id="IPR040449">
    <property type="entry name" value="Peptidase_S66_N"/>
</dbReference>
<accession>A0A506VFM6</accession>